<comment type="caution">
    <text evidence="3">The sequence shown here is derived from an EMBL/GenBank/DDBJ whole genome shotgun (WGS) entry which is preliminary data.</text>
</comment>
<feature type="binding site" description="axial binding residue" evidence="2">
    <location>
        <position position="412"/>
    </location>
    <ligand>
        <name>heme</name>
        <dbReference type="ChEBI" id="CHEBI:30413"/>
    </ligand>
    <ligandPart>
        <name>Fe</name>
        <dbReference type="ChEBI" id="CHEBI:18248"/>
    </ligandPart>
</feature>
<dbReference type="OrthoDB" id="1470350at2759"/>
<dbReference type="GO" id="GO:0004497">
    <property type="term" value="F:monooxygenase activity"/>
    <property type="evidence" value="ECO:0007669"/>
    <property type="project" value="InterPro"/>
</dbReference>
<dbReference type="GO" id="GO:0020037">
    <property type="term" value="F:heme binding"/>
    <property type="evidence" value="ECO:0007669"/>
    <property type="project" value="InterPro"/>
</dbReference>
<dbReference type="PANTHER" id="PTHR24305">
    <property type="entry name" value="CYTOCHROME P450"/>
    <property type="match status" value="1"/>
</dbReference>
<evidence type="ECO:0000313" key="4">
    <source>
        <dbReference type="Proteomes" id="UP001153069"/>
    </source>
</evidence>
<protein>
    <submittedName>
        <fullName evidence="3">Leukotriene-B(4) omega-hydroxylase 2</fullName>
    </submittedName>
</protein>
<proteinExistence type="inferred from homology"/>
<sequence>MMVFIGVVLVLSGALFWFFSSKNKKNLVPMAPTTFLECAREFGGPDGPMWLHHLATTMGRNTFRVPMPLSMTGAYVVGDGALAREIYNDNLTDKPWWLMSVLTNLTGGKGTAGIRTHHDPYVRHMRKGMAPAFSKREVDRMNRIASRLGDDFLGRLKELSNQGKSFDPSMECNRVVFMAILEAGFEYIPTEEEYQGVYHHLTIACNEFFLRQISSPWRALLGKIHPEVRQAHESASFMRDFARKVLYSYRKNPRKSEEKTIIRLFEEIMPEGDDEQIIAEIVGWILAGHETTGFSISNTMVLLAKHPDKQEKLRRELQGSDSAPYLQYVIKETTRIVPVVAIASMRLTGRDFQCNDGSIIPEGAVCIMTYYGANRDEAVYKDPETFHPERWEHASKEMIRNRYPFALGSRDCLGQRLALSNMDNIIPKLMSSFNFEVVEPGKLSNILTFKYVGAQLKAKQL</sequence>
<dbReference type="Proteomes" id="UP001153069">
    <property type="component" value="Unassembled WGS sequence"/>
</dbReference>
<keyword evidence="4" id="KW-1185">Reference proteome</keyword>
<comment type="cofactor">
    <cofactor evidence="2">
        <name>heme</name>
        <dbReference type="ChEBI" id="CHEBI:30413"/>
    </cofactor>
</comment>
<dbReference type="PRINTS" id="PR00463">
    <property type="entry name" value="EP450I"/>
</dbReference>
<accession>A0A9N8DRU2</accession>
<reference evidence="3" key="1">
    <citation type="submission" date="2020-06" db="EMBL/GenBank/DDBJ databases">
        <authorList>
            <consortium name="Plant Systems Biology data submission"/>
        </authorList>
    </citation>
    <scope>NUCLEOTIDE SEQUENCE</scope>
    <source>
        <strain evidence="3">D6</strain>
    </source>
</reference>
<dbReference type="AlphaFoldDB" id="A0A9N8DRU2"/>
<organism evidence="3 4">
    <name type="scientific">Seminavis robusta</name>
    <dbReference type="NCBI Taxonomy" id="568900"/>
    <lineage>
        <taxon>Eukaryota</taxon>
        <taxon>Sar</taxon>
        <taxon>Stramenopiles</taxon>
        <taxon>Ochrophyta</taxon>
        <taxon>Bacillariophyta</taxon>
        <taxon>Bacillariophyceae</taxon>
        <taxon>Bacillariophycidae</taxon>
        <taxon>Naviculales</taxon>
        <taxon>Naviculaceae</taxon>
        <taxon>Seminavis</taxon>
    </lineage>
</organism>
<name>A0A9N8DRU2_9STRA</name>
<evidence type="ECO:0000256" key="1">
    <source>
        <dbReference type="ARBA" id="ARBA00010617"/>
    </source>
</evidence>
<dbReference type="SUPFAM" id="SSF48264">
    <property type="entry name" value="Cytochrome P450"/>
    <property type="match status" value="1"/>
</dbReference>
<dbReference type="EMBL" id="CAICTM010000234">
    <property type="protein sequence ID" value="CAB9505550.1"/>
    <property type="molecule type" value="Genomic_DNA"/>
</dbReference>
<dbReference type="InterPro" id="IPR036396">
    <property type="entry name" value="Cyt_P450_sf"/>
</dbReference>
<keyword evidence="2" id="KW-0479">Metal-binding</keyword>
<evidence type="ECO:0000313" key="3">
    <source>
        <dbReference type="EMBL" id="CAB9505550.1"/>
    </source>
</evidence>
<dbReference type="InterPro" id="IPR050121">
    <property type="entry name" value="Cytochrome_P450_monoxygenase"/>
</dbReference>
<dbReference type="Pfam" id="PF00067">
    <property type="entry name" value="p450"/>
    <property type="match status" value="1"/>
</dbReference>
<dbReference type="GO" id="GO:0005506">
    <property type="term" value="F:iron ion binding"/>
    <property type="evidence" value="ECO:0007669"/>
    <property type="project" value="InterPro"/>
</dbReference>
<dbReference type="PRINTS" id="PR00385">
    <property type="entry name" value="P450"/>
</dbReference>
<dbReference type="InterPro" id="IPR001128">
    <property type="entry name" value="Cyt_P450"/>
</dbReference>
<dbReference type="GO" id="GO:0016705">
    <property type="term" value="F:oxidoreductase activity, acting on paired donors, with incorporation or reduction of molecular oxygen"/>
    <property type="evidence" value="ECO:0007669"/>
    <property type="project" value="InterPro"/>
</dbReference>
<dbReference type="InterPro" id="IPR002401">
    <property type="entry name" value="Cyt_P450_E_grp-I"/>
</dbReference>
<comment type="similarity">
    <text evidence="1">Belongs to the cytochrome P450 family.</text>
</comment>
<evidence type="ECO:0000256" key="2">
    <source>
        <dbReference type="PIRSR" id="PIRSR602401-1"/>
    </source>
</evidence>
<keyword evidence="2" id="KW-0349">Heme</keyword>
<dbReference type="Gene3D" id="1.10.630.10">
    <property type="entry name" value="Cytochrome P450"/>
    <property type="match status" value="1"/>
</dbReference>
<keyword evidence="2" id="KW-0408">Iron</keyword>
<dbReference type="CDD" id="cd00302">
    <property type="entry name" value="cytochrome_P450"/>
    <property type="match status" value="1"/>
</dbReference>
<gene>
    <name evidence="3" type="ORF">SEMRO_235_G094690.1</name>
</gene>
<dbReference type="PANTHER" id="PTHR24305:SF166">
    <property type="entry name" value="CYTOCHROME P450 12A4, MITOCHONDRIAL-RELATED"/>
    <property type="match status" value="1"/>
</dbReference>